<keyword evidence="2" id="KW-1185">Reference proteome</keyword>
<sequence>MSFYLVLNVNFRQLSTSTPCTESSDETHIHTDGLTVLSGSPYGIVFYWPLNAANPERRLLVFSDTRVQIGSTICVMENLHHGHGATSKFFGQASLWQTIFLPPSSCKSITRTLRVAEYIYVEMTGGEGTDKYLVLGIYFLDAYYLYLARKQLEGLRHRRGEVLKIRRATYEQRAYEDMIILEHIIPILLVFDRSIHDHRMANSVSAANSTLSMYEIRPQGTGLVILEWAPKVHRQICFEVEKGDSLWKILVGSRGGDDINDRLLILTGIEVQNS</sequence>
<reference evidence="1 2" key="1">
    <citation type="journal article" date="2019" name="Nat. Ecol. Evol.">
        <title>Megaphylogeny resolves global patterns of mushroom evolution.</title>
        <authorList>
            <person name="Varga T."/>
            <person name="Krizsan K."/>
            <person name="Foldi C."/>
            <person name="Dima B."/>
            <person name="Sanchez-Garcia M."/>
            <person name="Sanchez-Ramirez S."/>
            <person name="Szollosi G.J."/>
            <person name="Szarkandi J.G."/>
            <person name="Papp V."/>
            <person name="Albert L."/>
            <person name="Andreopoulos W."/>
            <person name="Angelini C."/>
            <person name="Antonin V."/>
            <person name="Barry K.W."/>
            <person name="Bougher N.L."/>
            <person name="Buchanan P."/>
            <person name="Buyck B."/>
            <person name="Bense V."/>
            <person name="Catcheside P."/>
            <person name="Chovatia M."/>
            <person name="Cooper J."/>
            <person name="Damon W."/>
            <person name="Desjardin D."/>
            <person name="Finy P."/>
            <person name="Geml J."/>
            <person name="Haridas S."/>
            <person name="Hughes K."/>
            <person name="Justo A."/>
            <person name="Karasinski D."/>
            <person name="Kautmanova I."/>
            <person name="Kiss B."/>
            <person name="Kocsube S."/>
            <person name="Kotiranta H."/>
            <person name="LaButti K.M."/>
            <person name="Lechner B.E."/>
            <person name="Liimatainen K."/>
            <person name="Lipzen A."/>
            <person name="Lukacs Z."/>
            <person name="Mihaltcheva S."/>
            <person name="Morgado L.N."/>
            <person name="Niskanen T."/>
            <person name="Noordeloos M.E."/>
            <person name="Ohm R.A."/>
            <person name="Ortiz-Santana B."/>
            <person name="Ovrebo C."/>
            <person name="Racz N."/>
            <person name="Riley R."/>
            <person name="Savchenko A."/>
            <person name="Shiryaev A."/>
            <person name="Soop K."/>
            <person name="Spirin V."/>
            <person name="Szebenyi C."/>
            <person name="Tomsovsky M."/>
            <person name="Tulloss R.E."/>
            <person name="Uehling J."/>
            <person name="Grigoriev I.V."/>
            <person name="Vagvolgyi C."/>
            <person name="Papp T."/>
            <person name="Martin F.M."/>
            <person name="Miettinen O."/>
            <person name="Hibbett D.S."/>
            <person name="Nagy L.G."/>
        </authorList>
    </citation>
    <scope>NUCLEOTIDE SEQUENCE [LARGE SCALE GENOMIC DNA]</scope>
    <source>
        <strain evidence="1 2">CBS 962.96</strain>
    </source>
</reference>
<proteinExistence type="predicted"/>
<dbReference type="AlphaFoldDB" id="A0A4S8M8Z3"/>
<evidence type="ECO:0000313" key="1">
    <source>
        <dbReference type="EMBL" id="THU98581.1"/>
    </source>
</evidence>
<evidence type="ECO:0000313" key="2">
    <source>
        <dbReference type="Proteomes" id="UP000297245"/>
    </source>
</evidence>
<gene>
    <name evidence="1" type="ORF">K435DRAFT_795534</name>
</gene>
<accession>A0A4S8M8Z3</accession>
<dbReference type="EMBL" id="ML179133">
    <property type="protein sequence ID" value="THU98581.1"/>
    <property type="molecule type" value="Genomic_DNA"/>
</dbReference>
<name>A0A4S8M8Z3_DENBC</name>
<dbReference type="Proteomes" id="UP000297245">
    <property type="component" value="Unassembled WGS sequence"/>
</dbReference>
<protein>
    <submittedName>
        <fullName evidence="1">Uncharacterized protein</fullName>
    </submittedName>
</protein>
<organism evidence="1 2">
    <name type="scientific">Dendrothele bispora (strain CBS 962.96)</name>
    <dbReference type="NCBI Taxonomy" id="1314807"/>
    <lineage>
        <taxon>Eukaryota</taxon>
        <taxon>Fungi</taxon>
        <taxon>Dikarya</taxon>
        <taxon>Basidiomycota</taxon>
        <taxon>Agaricomycotina</taxon>
        <taxon>Agaricomycetes</taxon>
        <taxon>Agaricomycetidae</taxon>
        <taxon>Agaricales</taxon>
        <taxon>Agaricales incertae sedis</taxon>
        <taxon>Dendrothele</taxon>
    </lineage>
</organism>